<dbReference type="InterPro" id="IPR058703">
    <property type="entry name" value="PIN-containing"/>
</dbReference>
<protein>
    <submittedName>
        <fullName evidence="1">Uncharacterized protein</fullName>
    </submittedName>
</protein>
<gene>
    <name evidence="1" type="ORF">ACFQPE_07865</name>
</gene>
<dbReference type="GeneID" id="79316643"/>
<name>A0ABD6A9N2_9EURY</name>
<sequence length="111" mass="12619">MTTVYVADTGVFVRAGGSTNEKYRKLRRVVRQAGVSLLIPQRVYEELGGDLDTREYLSGGTRWQEGIDEGWIIVANELDYTIPLVSTVMDQARRFIANEANRDEDRIEMCC</sequence>
<evidence type="ECO:0000313" key="2">
    <source>
        <dbReference type="Proteomes" id="UP001596547"/>
    </source>
</evidence>
<proteinExistence type="predicted"/>
<dbReference type="Pfam" id="PF26425">
    <property type="entry name" value="PIN_halo"/>
    <property type="match status" value="1"/>
</dbReference>
<accession>A0ABD6A9N2</accession>
<dbReference type="Proteomes" id="UP001596547">
    <property type="component" value="Unassembled WGS sequence"/>
</dbReference>
<evidence type="ECO:0000313" key="1">
    <source>
        <dbReference type="EMBL" id="MFC7316708.1"/>
    </source>
</evidence>
<organism evidence="1 2">
    <name type="scientific">Halomarina halobia</name>
    <dbReference type="NCBI Taxonomy" id="3033386"/>
    <lineage>
        <taxon>Archaea</taxon>
        <taxon>Methanobacteriati</taxon>
        <taxon>Methanobacteriota</taxon>
        <taxon>Stenosarchaea group</taxon>
        <taxon>Halobacteria</taxon>
        <taxon>Halobacteriales</taxon>
        <taxon>Natronomonadaceae</taxon>
        <taxon>Halomarina</taxon>
    </lineage>
</organism>
<dbReference type="AlphaFoldDB" id="A0ABD6A9N2"/>
<dbReference type="EMBL" id="JBHTBF010000002">
    <property type="protein sequence ID" value="MFC7316708.1"/>
    <property type="molecule type" value="Genomic_DNA"/>
</dbReference>
<comment type="caution">
    <text evidence="1">The sequence shown here is derived from an EMBL/GenBank/DDBJ whole genome shotgun (WGS) entry which is preliminary data.</text>
</comment>
<keyword evidence="2" id="KW-1185">Reference proteome</keyword>
<dbReference type="RefSeq" id="WP_276304030.1">
    <property type="nucleotide sequence ID" value="NZ_CP119992.1"/>
</dbReference>
<reference evidence="1 2" key="1">
    <citation type="journal article" date="2019" name="Int. J. Syst. Evol. Microbiol.">
        <title>The Global Catalogue of Microorganisms (GCM) 10K type strain sequencing project: providing services to taxonomists for standard genome sequencing and annotation.</title>
        <authorList>
            <consortium name="The Broad Institute Genomics Platform"/>
            <consortium name="The Broad Institute Genome Sequencing Center for Infectious Disease"/>
            <person name="Wu L."/>
            <person name="Ma J."/>
        </authorList>
    </citation>
    <scope>NUCLEOTIDE SEQUENCE [LARGE SCALE GENOMIC DNA]</scope>
    <source>
        <strain evidence="1 2">PSR21</strain>
    </source>
</reference>